<dbReference type="AlphaFoldDB" id="R7QIG8"/>
<dbReference type="Gramene" id="CDF37869">
    <property type="protein sequence ID" value="CDF37869"/>
    <property type="gene ID" value="CHC_T00006025001"/>
</dbReference>
<evidence type="ECO:0000313" key="3">
    <source>
        <dbReference type="Proteomes" id="UP000012073"/>
    </source>
</evidence>
<evidence type="ECO:0000256" key="1">
    <source>
        <dbReference type="SAM" id="MobiDB-lite"/>
    </source>
</evidence>
<sequence length="86" mass="9144">MHHPASMSLPLTPTAHSSPPLGTPHNKPPFFIFSFLNLPTYHLPLPPLSHTAPAHQVPSSACGHEQPRSPSHAFPLSLSHPSGPPA</sequence>
<protein>
    <submittedName>
        <fullName evidence="2">Uncharacterized protein</fullName>
    </submittedName>
</protein>
<dbReference type="EMBL" id="HG001882">
    <property type="protein sequence ID" value="CDF37869.1"/>
    <property type="molecule type" value="Genomic_DNA"/>
</dbReference>
<dbReference type="RefSeq" id="XP_005717740.1">
    <property type="nucleotide sequence ID" value="XM_005717683.1"/>
</dbReference>
<proteinExistence type="predicted"/>
<gene>
    <name evidence="2" type="ORF">CHC_T00006025001</name>
</gene>
<keyword evidence="3" id="KW-1185">Reference proteome</keyword>
<dbReference type="GeneID" id="17325467"/>
<dbReference type="Proteomes" id="UP000012073">
    <property type="component" value="Unassembled WGS sequence"/>
</dbReference>
<evidence type="ECO:0000313" key="2">
    <source>
        <dbReference type="EMBL" id="CDF37869.1"/>
    </source>
</evidence>
<reference evidence="3" key="1">
    <citation type="journal article" date="2013" name="Proc. Natl. Acad. Sci. U.S.A.">
        <title>Genome structure and metabolic features in the red seaweed Chondrus crispus shed light on evolution of the Archaeplastida.</title>
        <authorList>
            <person name="Collen J."/>
            <person name="Porcel B."/>
            <person name="Carre W."/>
            <person name="Ball S.G."/>
            <person name="Chaparro C."/>
            <person name="Tonon T."/>
            <person name="Barbeyron T."/>
            <person name="Michel G."/>
            <person name="Noel B."/>
            <person name="Valentin K."/>
            <person name="Elias M."/>
            <person name="Artiguenave F."/>
            <person name="Arun A."/>
            <person name="Aury J.M."/>
            <person name="Barbosa-Neto J.F."/>
            <person name="Bothwell J.H."/>
            <person name="Bouget F.Y."/>
            <person name="Brillet L."/>
            <person name="Cabello-Hurtado F."/>
            <person name="Capella-Gutierrez S."/>
            <person name="Charrier B."/>
            <person name="Cladiere L."/>
            <person name="Cock J.M."/>
            <person name="Coelho S.M."/>
            <person name="Colleoni C."/>
            <person name="Czjzek M."/>
            <person name="Da Silva C."/>
            <person name="Delage L."/>
            <person name="Denoeud F."/>
            <person name="Deschamps P."/>
            <person name="Dittami S.M."/>
            <person name="Gabaldon T."/>
            <person name="Gachon C.M."/>
            <person name="Groisillier A."/>
            <person name="Herve C."/>
            <person name="Jabbari K."/>
            <person name="Katinka M."/>
            <person name="Kloareg B."/>
            <person name="Kowalczyk N."/>
            <person name="Labadie K."/>
            <person name="Leblanc C."/>
            <person name="Lopez P.J."/>
            <person name="McLachlan D.H."/>
            <person name="Meslet-Cladiere L."/>
            <person name="Moustafa A."/>
            <person name="Nehr Z."/>
            <person name="Nyvall Collen P."/>
            <person name="Panaud O."/>
            <person name="Partensky F."/>
            <person name="Poulain J."/>
            <person name="Rensing S.A."/>
            <person name="Rousvoal S."/>
            <person name="Samson G."/>
            <person name="Symeonidi A."/>
            <person name="Weissenbach J."/>
            <person name="Zambounis A."/>
            <person name="Wincker P."/>
            <person name="Boyen C."/>
        </authorList>
    </citation>
    <scope>NUCLEOTIDE SEQUENCE [LARGE SCALE GENOMIC DNA]</scope>
    <source>
        <strain evidence="3">cv. Stackhouse</strain>
    </source>
</reference>
<organism evidence="2 3">
    <name type="scientific">Chondrus crispus</name>
    <name type="common">Carrageen Irish moss</name>
    <name type="synonym">Polymorpha crispa</name>
    <dbReference type="NCBI Taxonomy" id="2769"/>
    <lineage>
        <taxon>Eukaryota</taxon>
        <taxon>Rhodophyta</taxon>
        <taxon>Florideophyceae</taxon>
        <taxon>Rhodymeniophycidae</taxon>
        <taxon>Gigartinales</taxon>
        <taxon>Gigartinaceae</taxon>
        <taxon>Chondrus</taxon>
    </lineage>
</organism>
<name>R7QIG8_CHOCR</name>
<feature type="region of interest" description="Disordered" evidence="1">
    <location>
        <begin position="1"/>
        <end position="23"/>
    </location>
</feature>
<accession>R7QIG8</accession>
<feature type="region of interest" description="Disordered" evidence="1">
    <location>
        <begin position="46"/>
        <end position="86"/>
    </location>
</feature>
<dbReference type="KEGG" id="ccp:CHC_T00006025001"/>